<accession>A0ABT8BUQ8</accession>
<dbReference type="EMBL" id="JAUFQC010000001">
    <property type="protein sequence ID" value="MDN3610901.1"/>
    <property type="molecule type" value="Genomic_DNA"/>
</dbReference>
<keyword evidence="2" id="KW-1185">Reference proteome</keyword>
<protein>
    <submittedName>
        <fullName evidence="1">Uncharacterized protein</fullName>
    </submittedName>
</protein>
<dbReference type="RefSeq" id="WP_290312372.1">
    <property type="nucleotide sequence ID" value="NZ_JAUFQC010000001.1"/>
</dbReference>
<evidence type="ECO:0000313" key="1">
    <source>
        <dbReference type="EMBL" id="MDN3610901.1"/>
    </source>
</evidence>
<name>A0ABT8BUQ8_9VIBR</name>
<sequence>MITAERFGLSFVVDKQTPHRKVFTPSLMRDVPERLSATHDMSVDI</sequence>
<reference evidence="2" key="1">
    <citation type="journal article" date="2019" name="Int. J. Syst. Evol. Microbiol.">
        <title>The Global Catalogue of Microorganisms (GCM) 10K type strain sequencing project: providing services to taxonomists for standard genome sequencing and annotation.</title>
        <authorList>
            <consortium name="The Broad Institute Genomics Platform"/>
            <consortium name="The Broad Institute Genome Sequencing Center for Infectious Disease"/>
            <person name="Wu L."/>
            <person name="Ma J."/>
        </authorList>
    </citation>
    <scope>NUCLEOTIDE SEQUENCE [LARGE SCALE GENOMIC DNA]</scope>
    <source>
        <strain evidence="2">CECT 7398</strain>
    </source>
</reference>
<gene>
    <name evidence="1" type="ORF">QWZ16_14480</name>
</gene>
<proteinExistence type="predicted"/>
<organism evidence="1 2">
    <name type="scientific">Vibrio ostreicida</name>
    <dbReference type="NCBI Taxonomy" id="526588"/>
    <lineage>
        <taxon>Bacteria</taxon>
        <taxon>Pseudomonadati</taxon>
        <taxon>Pseudomonadota</taxon>
        <taxon>Gammaproteobacteria</taxon>
        <taxon>Vibrionales</taxon>
        <taxon>Vibrionaceae</taxon>
        <taxon>Vibrio</taxon>
    </lineage>
</organism>
<dbReference type="Proteomes" id="UP001238540">
    <property type="component" value="Unassembled WGS sequence"/>
</dbReference>
<comment type="caution">
    <text evidence="1">The sequence shown here is derived from an EMBL/GenBank/DDBJ whole genome shotgun (WGS) entry which is preliminary data.</text>
</comment>
<evidence type="ECO:0000313" key="2">
    <source>
        <dbReference type="Proteomes" id="UP001238540"/>
    </source>
</evidence>